<keyword evidence="7" id="KW-1185">Reference proteome</keyword>
<accession>A0A518CJX4</accession>
<comment type="similarity">
    <text evidence="2">Belongs to the HPr family.</text>
</comment>
<dbReference type="Proteomes" id="UP000317178">
    <property type="component" value="Chromosome"/>
</dbReference>
<evidence type="ECO:0000256" key="3">
    <source>
        <dbReference type="ARBA" id="ARBA00022490"/>
    </source>
</evidence>
<dbReference type="SUPFAM" id="SSF55594">
    <property type="entry name" value="HPr-like"/>
    <property type="match status" value="1"/>
</dbReference>
<protein>
    <submittedName>
        <fullName evidence="6">Phosphocarrier protein HPr</fullName>
        <ecNumber evidence="6">2.7.11.-</ecNumber>
    </submittedName>
</protein>
<evidence type="ECO:0000256" key="1">
    <source>
        <dbReference type="ARBA" id="ARBA00004496"/>
    </source>
</evidence>
<sequence length="97" mass="10811">MLRRQVTVNMVEGLHVRPISMIVEVVNDNGCFVQIRYGNKQVEANSQLNLMLLAAPQGSELELLAEGEGAEQVLDHLENLFLTNFEVEGTTESEQVI</sequence>
<dbReference type="InterPro" id="IPR035895">
    <property type="entry name" value="HPr-like_sf"/>
</dbReference>
<keyword evidence="4" id="KW-0598">Phosphotransferase system</keyword>
<proteinExistence type="inferred from homology"/>
<dbReference type="GO" id="GO:0009401">
    <property type="term" value="P:phosphoenolpyruvate-dependent sugar phosphotransferase system"/>
    <property type="evidence" value="ECO:0007669"/>
    <property type="project" value="UniProtKB-KW"/>
</dbReference>
<dbReference type="RefSeq" id="WP_144994103.1">
    <property type="nucleotide sequence ID" value="NZ_CP036281.1"/>
</dbReference>
<evidence type="ECO:0000256" key="4">
    <source>
        <dbReference type="ARBA" id="ARBA00022683"/>
    </source>
</evidence>
<keyword evidence="6" id="KW-0808">Transferase</keyword>
<reference evidence="6 7" key="1">
    <citation type="submission" date="2019-02" db="EMBL/GenBank/DDBJ databases">
        <title>Deep-cultivation of Planctomycetes and their phenomic and genomic characterization uncovers novel biology.</title>
        <authorList>
            <person name="Wiegand S."/>
            <person name="Jogler M."/>
            <person name="Boedeker C."/>
            <person name="Pinto D."/>
            <person name="Vollmers J."/>
            <person name="Rivas-Marin E."/>
            <person name="Kohn T."/>
            <person name="Peeters S.H."/>
            <person name="Heuer A."/>
            <person name="Rast P."/>
            <person name="Oberbeckmann S."/>
            <person name="Bunk B."/>
            <person name="Jeske O."/>
            <person name="Meyerdierks A."/>
            <person name="Storesund J.E."/>
            <person name="Kallscheuer N."/>
            <person name="Luecker S."/>
            <person name="Lage O.M."/>
            <person name="Pohl T."/>
            <person name="Merkel B.J."/>
            <person name="Hornburger P."/>
            <person name="Mueller R.-W."/>
            <person name="Bruemmer F."/>
            <person name="Labrenz M."/>
            <person name="Spormann A.M."/>
            <person name="Op den Camp H."/>
            <person name="Overmann J."/>
            <person name="Amann R."/>
            <person name="Jetten M.S.M."/>
            <person name="Mascher T."/>
            <person name="Medema M.H."/>
            <person name="Devos D.P."/>
            <person name="Kaster A.-K."/>
            <person name="Ovreas L."/>
            <person name="Rohde M."/>
            <person name="Galperin M.Y."/>
            <person name="Jogler C."/>
        </authorList>
    </citation>
    <scope>NUCLEOTIDE SEQUENCE [LARGE SCALE GENOMIC DNA]</scope>
    <source>
        <strain evidence="6 7">Pla110</strain>
    </source>
</reference>
<gene>
    <name evidence="6" type="primary">ptsH</name>
    <name evidence="6" type="ORF">Pla110_11840</name>
</gene>
<dbReference type="PANTHER" id="PTHR33705">
    <property type="entry name" value="PHOSPHOCARRIER PROTEIN HPR"/>
    <property type="match status" value="1"/>
</dbReference>
<evidence type="ECO:0000313" key="7">
    <source>
        <dbReference type="Proteomes" id="UP000317178"/>
    </source>
</evidence>
<dbReference type="AlphaFoldDB" id="A0A518CJX4"/>
<name>A0A518CJX4_9PLAN</name>
<dbReference type="InterPro" id="IPR000032">
    <property type="entry name" value="HPr-like"/>
</dbReference>
<dbReference type="Pfam" id="PF00381">
    <property type="entry name" value="PTS-HPr"/>
    <property type="match status" value="1"/>
</dbReference>
<feature type="domain" description="HPr" evidence="5">
    <location>
        <begin position="1"/>
        <end position="88"/>
    </location>
</feature>
<dbReference type="NCBIfam" id="TIGR01003">
    <property type="entry name" value="PTS_HPr_family"/>
    <property type="match status" value="1"/>
</dbReference>
<evidence type="ECO:0000259" key="5">
    <source>
        <dbReference type="PROSITE" id="PS51350"/>
    </source>
</evidence>
<dbReference type="EC" id="2.7.11.-" evidence="6"/>
<dbReference type="PROSITE" id="PS51350">
    <property type="entry name" value="PTS_HPR_DOM"/>
    <property type="match status" value="1"/>
</dbReference>
<dbReference type="KEGG" id="plon:Pla110_11840"/>
<dbReference type="PRINTS" id="PR00107">
    <property type="entry name" value="PHOSPHOCPHPR"/>
</dbReference>
<dbReference type="OrthoDB" id="9809047at2"/>
<organism evidence="6 7">
    <name type="scientific">Polystyrenella longa</name>
    <dbReference type="NCBI Taxonomy" id="2528007"/>
    <lineage>
        <taxon>Bacteria</taxon>
        <taxon>Pseudomonadati</taxon>
        <taxon>Planctomycetota</taxon>
        <taxon>Planctomycetia</taxon>
        <taxon>Planctomycetales</taxon>
        <taxon>Planctomycetaceae</taxon>
        <taxon>Polystyrenella</taxon>
    </lineage>
</organism>
<dbReference type="EMBL" id="CP036281">
    <property type="protein sequence ID" value="QDU79474.1"/>
    <property type="molecule type" value="Genomic_DNA"/>
</dbReference>
<dbReference type="PANTHER" id="PTHR33705:SF2">
    <property type="entry name" value="PHOSPHOCARRIER PROTEIN NPR"/>
    <property type="match status" value="1"/>
</dbReference>
<dbReference type="InterPro" id="IPR050399">
    <property type="entry name" value="HPr"/>
</dbReference>
<dbReference type="GO" id="GO:0005737">
    <property type="term" value="C:cytoplasm"/>
    <property type="evidence" value="ECO:0007669"/>
    <property type="project" value="UniProtKB-SubCell"/>
</dbReference>
<keyword evidence="3" id="KW-0963">Cytoplasm</keyword>
<dbReference type="Gene3D" id="3.30.1340.10">
    <property type="entry name" value="HPr-like"/>
    <property type="match status" value="1"/>
</dbReference>
<dbReference type="GO" id="GO:0016740">
    <property type="term" value="F:transferase activity"/>
    <property type="evidence" value="ECO:0007669"/>
    <property type="project" value="UniProtKB-KW"/>
</dbReference>
<evidence type="ECO:0000256" key="2">
    <source>
        <dbReference type="ARBA" id="ARBA00010736"/>
    </source>
</evidence>
<evidence type="ECO:0000313" key="6">
    <source>
        <dbReference type="EMBL" id="QDU79474.1"/>
    </source>
</evidence>
<comment type="subcellular location">
    <subcellularLocation>
        <location evidence="1">Cytoplasm</location>
    </subcellularLocation>
</comment>